<dbReference type="OrthoDB" id="289199at2"/>
<evidence type="ECO:0000313" key="3">
    <source>
        <dbReference type="Proteomes" id="UP000001025"/>
    </source>
</evidence>
<accession>Q7UKL7</accession>
<dbReference type="EnsemblBacteria" id="CAD76615">
    <property type="protein sequence ID" value="CAD76615"/>
    <property type="gene ID" value="RB10075"/>
</dbReference>
<protein>
    <submittedName>
        <fullName evidence="2">Uncharacterized protein</fullName>
    </submittedName>
</protein>
<dbReference type="HOGENOM" id="CLU_562431_0_0_0"/>
<sequence>MHRSGGRLVHTVPLRMDASRWFDTFQTSLSLQKNSIMSLKPEQIDQLISDHLDGRLSDDQSQWLAEQLRMDADLAQRLSDAEFDRQMLRSLHQSTSTSSSLPSDFASRVVAAAQQRAIDDDLSSDHPLRKLPISVPVESVIPQSSRNARRTWVAAIAGLAAAGLLVASLQNSLIDTDPNNPIGDPSTVVAQADPANVEIDSVDQLDSERAPAVETIAAIDDPMDQSAGDLPVGNMLAEDTSSAMNSVTEPAGSATNGPNSPELNSIASATNTETTPQLNAASVDMSATVAAGNNSEVQSLSGAVLIYDVQLKPEVRDPAARNHFALDSDPVRKAMTTAGLAASSKQLVSENLIEATRESVTLDEKTRYQILLLRGPAKQLDRLFLELLADEDSIESVGMSMAMGNAVSGIAWQQDEDVAPSSAVAYDLNAKDRRSLQRLGMALSNRDFMPVEAESFTNRIDFALGSPEAASTGNDFITEVLVIVR</sequence>
<evidence type="ECO:0000313" key="2">
    <source>
        <dbReference type="EMBL" id="CAD76615.1"/>
    </source>
</evidence>
<name>Q7UKL7_RHOBA</name>
<reference evidence="2 3" key="1">
    <citation type="journal article" date="2003" name="Proc. Natl. Acad. Sci. U.S.A.">
        <title>Complete genome sequence of the marine planctomycete Pirellula sp. strain 1.</title>
        <authorList>
            <person name="Gloeckner F.O."/>
            <person name="Kube M."/>
            <person name="Bauer M."/>
            <person name="Teeling H."/>
            <person name="Lombardot T."/>
            <person name="Ludwig W."/>
            <person name="Gade D."/>
            <person name="Beck A."/>
            <person name="Borzym K."/>
            <person name="Heitmann K."/>
            <person name="Rabus R."/>
            <person name="Schlesner H."/>
            <person name="Amann R."/>
            <person name="Reinhardt R."/>
        </authorList>
    </citation>
    <scope>NUCLEOTIDE SEQUENCE [LARGE SCALE GENOMIC DNA]</scope>
    <source>
        <strain evidence="3">DSM 10527 / NCIMB 13988 / SH1</strain>
    </source>
</reference>
<proteinExistence type="predicted"/>
<dbReference type="STRING" id="243090.RB10075"/>
<dbReference type="Proteomes" id="UP000001025">
    <property type="component" value="Chromosome"/>
</dbReference>
<keyword evidence="3" id="KW-1185">Reference proteome</keyword>
<dbReference type="KEGG" id="rba:RB10075"/>
<dbReference type="AlphaFoldDB" id="Q7UKL7"/>
<gene>
    <name evidence="2" type="ordered locus">RB10075</name>
</gene>
<dbReference type="InParanoid" id="Q7UKL7"/>
<dbReference type="EMBL" id="BX294150">
    <property type="protein sequence ID" value="CAD76615.1"/>
    <property type="molecule type" value="Genomic_DNA"/>
</dbReference>
<dbReference type="PATRIC" id="fig|243090.15.peg.4859"/>
<evidence type="ECO:0000256" key="1">
    <source>
        <dbReference type="SAM" id="MobiDB-lite"/>
    </source>
</evidence>
<organism evidence="2 3">
    <name type="scientific">Rhodopirellula baltica (strain DSM 10527 / NCIMB 13988 / SH1)</name>
    <dbReference type="NCBI Taxonomy" id="243090"/>
    <lineage>
        <taxon>Bacteria</taxon>
        <taxon>Pseudomonadati</taxon>
        <taxon>Planctomycetota</taxon>
        <taxon>Planctomycetia</taxon>
        <taxon>Pirellulales</taxon>
        <taxon>Pirellulaceae</taxon>
        <taxon>Rhodopirellula</taxon>
    </lineage>
</organism>
<feature type="region of interest" description="Disordered" evidence="1">
    <location>
        <begin position="241"/>
        <end position="266"/>
    </location>
</feature>